<keyword evidence="4 7" id="KW-0812">Transmembrane</keyword>
<feature type="transmembrane region" description="Helical" evidence="7">
    <location>
        <begin position="38"/>
        <end position="58"/>
    </location>
</feature>
<sequence>MDDIPSTVTPFEYGETQVLLAPENTKPNKPKLTTWLKVIFSTLAMFFCAGIAFGYNALKPALVDSKMFENLCKNTTDVYRPCTEQNSELTMLYSAASGGVNASTYFLGILQDILGRRIMMGVSGLLWGLSCLVFGLANVNILYTISFTVMTIAGCGMFFAALTYANPTEMPGWDGFTSGLLSAMWDTSSAVFAFFNLIYYGADGKITISTMFIVYSCLGLPVFAFAFVMNGIPFRCSRAKKEVIVDNTSAPLVDRLKGLKLLDVLEYIFPFRDIWYLEVWAIWGNVAFGCLYMNFYIASLENQLKYINGDQVEVTKRQSFVFSILLPAAGTLAAILMGRVRDLVGFAWSFVILIPFQIACSIPMLINNSNLQYFTFVTFVSWRIMLYTLVNGYFPSAEYIAPKSRFKVLGIGLMIGGLMSIFAVKPLEELVQTKLSGNFFWINLPMSLVTLVFNILVVITLVRKNIQTRSKDLDITPNSYLNKF</sequence>
<accession>A0AAW2ZR78</accession>
<protein>
    <submittedName>
        <fullName evidence="8">Uncharacterized protein</fullName>
    </submittedName>
</protein>
<comment type="similarity">
    <text evidence="2">Belongs to the SLC43A transporter (TC 2.A.1.44) family.</text>
</comment>
<feature type="transmembrane region" description="Helical" evidence="7">
    <location>
        <begin position="406"/>
        <end position="427"/>
    </location>
</feature>
<evidence type="ECO:0000256" key="6">
    <source>
        <dbReference type="ARBA" id="ARBA00023136"/>
    </source>
</evidence>
<feature type="transmembrane region" description="Helical" evidence="7">
    <location>
        <begin position="143"/>
        <end position="164"/>
    </location>
</feature>
<dbReference type="Gene3D" id="1.20.1250.20">
    <property type="entry name" value="MFS general substrate transporter like domains"/>
    <property type="match status" value="1"/>
</dbReference>
<dbReference type="EMBL" id="JAOPGA020001890">
    <property type="protein sequence ID" value="KAL0491934.1"/>
    <property type="molecule type" value="Genomic_DNA"/>
</dbReference>
<gene>
    <name evidence="8" type="ORF">AKO1_010089</name>
</gene>
<evidence type="ECO:0000256" key="7">
    <source>
        <dbReference type="SAM" id="Phobius"/>
    </source>
</evidence>
<evidence type="ECO:0000313" key="8">
    <source>
        <dbReference type="EMBL" id="KAL0491934.1"/>
    </source>
</evidence>
<feature type="transmembrane region" description="Helical" evidence="7">
    <location>
        <begin position="275"/>
        <end position="298"/>
    </location>
</feature>
<proteinExistence type="inferred from homology"/>
<feature type="transmembrane region" description="Helical" evidence="7">
    <location>
        <begin position="372"/>
        <end position="394"/>
    </location>
</feature>
<dbReference type="Pfam" id="PF07690">
    <property type="entry name" value="MFS_1"/>
    <property type="match status" value="1"/>
</dbReference>
<keyword evidence="5 7" id="KW-1133">Transmembrane helix</keyword>
<dbReference type="InterPro" id="IPR052599">
    <property type="entry name" value="SLC43A_AATransporter"/>
</dbReference>
<organism evidence="8 9">
    <name type="scientific">Acrasis kona</name>
    <dbReference type="NCBI Taxonomy" id="1008807"/>
    <lineage>
        <taxon>Eukaryota</taxon>
        <taxon>Discoba</taxon>
        <taxon>Heterolobosea</taxon>
        <taxon>Tetramitia</taxon>
        <taxon>Eutetramitia</taxon>
        <taxon>Acrasidae</taxon>
        <taxon>Acrasis</taxon>
    </lineage>
</organism>
<feature type="transmembrane region" description="Helical" evidence="7">
    <location>
        <begin position="439"/>
        <end position="462"/>
    </location>
</feature>
<evidence type="ECO:0000256" key="4">
    <source>
        <dbReference type="ARBA" id="ARBA00022692"/>
    </source>
</evidence>
<keyword evidence="3" id="KW-0813">Transport</keyword>
<comment type="caution">
    <text evidence="8">The sequence shown here is derived from an EMBL/GenBank/DDBJ whole genome shotgun (WGS) entry which is preliminary data.</text>
</comment>
<evidence type="ECO:0000256" key="5">
    <source>
        <dbReference type="ARBA" id="ARBA00022989"/>
    </source>
</evidence>
<keyword evidence="6 7" id="KW-0472">Membrane</keyword>
<keyword evidence="9" id="KW-1185">Reference proteome</keyword>
<feature type="transmembrane region" description="Helical" evidence="7">
    <location>
        <begin position="118"/>
        <end position="137"/>
    </location>
</feature>
<evidence type="ECO:0000256" key="3">
    <source>
        <dbReference type="ARBA" id="ARBA00022448"/>
    </source>
</evidence>
<dbReference type="SUPFAM" id="SSF103473">
    <property type="entry name" value="MFS general substrate transporter"/>
    <property type="match status" value="1"/>
</dbReference>
<evidence type="ECO:0000256" key="2">
    <source>
        <dbReference type="ARBA" id="ARBA00006595"/>
    </source>
</evidence>
<dbReference type="AlphaFoldDB" id="A0AAW2ZR78"/>
<dbReference type="InterPro" id="IPR036259">
    <property type="entry name" value="MFS_trans_sf"/>
</dbReference>
<dbReference type="GO" id="GO:0022857">
    <property type="term" value="F:transmembrane transporter activity"/>
    <property type="evidence" value="ECO:0007669"/>
    <property type="project" value="InterPro"/>
</dbReference>
<dbReference type="InterPro" id="IPR011701">
    <property type="entry name" value="MFS"/>
</dbReference>
<feature type="transmembrane region" description="Helical" evidence="7">
    <location>
        <begin position="343"/>
        <end position="366"/>
    </location>
</feature>
<comment type="subcellular location">
    <subcellularLocation>
        <location evidence="1">Membrane</location>
        <topology evidence="1">Multi-pass membrane protein</topology>
    </subcellularLocation>
</comment>
<dbReference type="PANTHER" id="PTHR20772">
    <property type="entry name" value="PROTEIN FMP42"/>
    <property type="match status" value="1"/>
</dbReference>
<dbReference type="PANTHER" id="PTHR20772:SF2">
    <property type="entry name" value="PROTEIN FMP42"/>
    <property type="match status" value="1"/>
</dbReference>
<evidence type="ECO:0000256" key="1">
    <source>
        <dbReference type="ARBA" id="ARBA00004141"/>
    </source>
</evidence>
<dbReference type="GO" id="GO:0016020">
    <property type="term" value="C:membrane"/>
    <property type="evidence" value="ECO:0007669"/>
    <property type="project" value="UniProtKB-SubCell"/>
</dbReference>
<feature type="transmembrane region" description="Helical" evidence="7">
    <location>
        <begin position="212"/>
        <end position="232"/>
    </location>
</feature>
<evidence type="ECO:0000313" key="9">
    <source>
        <dbReference type="Proteomes" id="UP001431209"/>
    </source>
</evidence>
<name>A0AAW2ZR78_9EUKA</name>
<reference evidence="8 9" key="1">
    <citation type="submission" date="2024-03" db="EMBL/GenBank/DDBJ databases">
        <title>The Acrasis kona genome and developmental transcriptomes reveal deep origins of eukaryotic multicellular pathways.</title>
        <authorList>
            <person name="Sheikh S."/>
            <person name="Fu C.-J."/>
            <person name="Brown M.W."/>
            <person name="Baldauf S.L."/>
        </authorList>
    </citation>
    <scope>NUCLEOTIDE SEQUENCE [LARGE SCALE GENOMIC DNA]</scope>
    <source>
        <strain evidence="8 9">ATCC MYA-3509</strain>
    </source>
</reference>
<dbReference type="Proteomes" id="UP001431209">
    <property type="component" value="Unassembled WGS sequence"/>
</dbReference>
<feature type="transmembrane region" description="Helical" evidence="7">
    <location>
        <begin position="318"/>
        <end position="336"/>
    </location>
</feature>